<evidence type="ECO:0000313" key="2">
    <source>
        <dbReference type="Proteomes" id="UP000507245"/>
    </source>
</evidence>
<organism evidence="1 2">
    <name type="scientific">Prunus armeniaca</name>
    <name type="common">Apricot</name>
    <name type="synonym">Armeniaca vulgaris</name>
    <dbReference type="NCBI Taxonomy" id="36596"/>
    <lineage>
        <taxon>Eukaryota</taxon>
        <taxon>Viridiplantae</taxon>
        <taxon>Streptophyta</taxon>
        <taxon>Embryophyta</taxon>
        <taxon>Tracheophyta</taxon>
        <taxon>Spermatophyta</taxon>
        <taxon>Magnoliopsida</taxon>
        <taxon>eudicotyledons</taxon>
        <taxon>Gunneridae</taxon>
        <taxon>Pentapetalae</taxon>
        <taxon>rosids</taxon>
        <taxon>fabids</taxon>
        <taxon>Rosales</taxon>
        <taxon>Rosaceae</taxon>
        <taxon>Amygdaloideae</taxon>
        <taxon>Amygdaleae</taxon>
        <taxon>Prunus</taxon>
    </lineage>
</organism>
<dbReference type="EMBL" id="CAEKKB010000004">
    <property type="protein sequence ID" value="CAB4306899.1"/>
    <property type="molecule type" value="Genomic_DNA"/>
</dbReference>
<reference evidence="2" key="1">
    <citation type="journal article" date="2020" name="Genome Biol.">
        <title>Gamete binning: chromosome-level and haplotype-resolved genome assembly enabled by high-throughput single-cell sequencing of gamete genomes.</title>
        <authorList>
            <person name="Campoy J.A."/>
            <person name="Sun H."/>
            <person name="Goel M."/>
            <person name="Jiao W.-B."/>
            <person name="Folz-Donahue K."/>
            <person name="Wang N."/>
            <person name="Rubio M."/>
            <person name="Liu C."/>
            <person name="Kukat C."/>
            <person name="Ruiz D."/>
            <person name="Huettel B."/>
            <person name="Schneeberger K."/>
        </authorList>
    </citation>
    <scope>NUCLEOTIDE SEQUENCE [LARGE SCALE GENOMIC DNA]</scope>
    <source>
        <strain evidence="2">cv. Rojo Pasion</strain>
    </source>
</reference>
<accession>A0A6J5WZE0</accession>
<evidence type="ECO:0000313" key="1">
    <source>
        <dbReference type="EMBL" id="CAB4306899.1"/>
    </source>
</evidence>
<gene>
    <name evidence="1" type="ORF">ORAREDHAP_LOCUS25214</name>
</gene>
<keyword evidence="2" id="KW-1185">Reference proteome</keyword>
<protein>
    <submittedName>
        <fullName evidence="1">Uncharacterized protein</fullName>
    </submittedName>
</protein>
<dbReference type="Proteomes" id="UP000507245">
    <property type="component" value="Unassembled WGS sequence"/>
</dbReference>
<dbReference type="AlphaFoldDB" id="A0A6J5WZE0"/>
<name>A0A6J5WZE0_PRUAR</name>
<sequence length="98" mass="10799">MARSDWTMKMSRANVSNEIPRNLISSRILAVTKTMGLTGQPEGCLLKKDKSLSNLSTVPEIPEISSSKRHASTVPPKSTSHGMFWLLLIGIEWPYADG</sequence>
<proteinExistence type="predicted"/>